<sequence>MPAICDGHAEFAIRAKDSALAAAKPVFNCNNLLQTPFPVVAIKLYRGFGVERIAMAVKISLTALFAFVLGACAVVPVPAHLARPADPGARVPAVGYQSVTAGITSMRPTDPKNWRELNRRVGPQQ</sequence>
<evidence type="ECO:0000313" key="3">
    <source>
        <dbReference type="EMBL" id="MFC5420784.1"/>
    </source>
</evidence>
<proteinExistence type="predicted"/>
<keyword evidence="4" id="KW-1185">Reference proteome</keyword>
<protein>
    <recommendedName>
        <fullName evidence="5">Lipoprotein</fullName>
    </recommendedName>
</protein>
<reference evidence="4" key="1">
    <citation type="journal article" date="2019" name="Int. J. Syst. Evol. Microbiol.">
        <title>The Global Catalogue of Microorganisms (GCM) 10K type strain sequencing project: providing services to taxonomists for standard genome sequencing and annotation.</title>
        <authorList>
            <consortium name="The Broad Institute Genomics Platform"/>
            <consortium name="The Broad Institute Genome Sequencing Center for Infectious Disease"/>
            <person name="Wu L."/>
            <person name="Ma J."/>
        </authorList>
    </citation>
    <scope>NUCLEOTIDE SEQUENCE [LARGE SCALE GENOMIC DNA]</scope>
    <source>
        <strain evidence="4">NCAIM B.01391</strain>
    </source>
</reference>
<evidence type="ECO:0000256" key="1">
    <source>
        <dbReference type="SAM" id="MobiDB-lite"/>
    </source>
</evidence>
<dbReference type="Proteomes" id="UP001596053">
    <property type="component" value="Unassembled WGS sequence"/>
</dbReference>
<keyword evidence="2" id="KW-0472">Membrane</keyword>
<keyword evidence="2" id="KW-1133">Transmembrane helix</keyword>
<evidence type="ECO:0008006" key="5">
    <source>
        <dbReference type="Google" id="ProtNLM"/>
    </source>
</evidence>
<feature type="compositionally biased region" description="Basic and acidic residues" evidence="1">
    <location>
        <begin position="109"/>
        <end position="119"/>
    </location>
</feature>
<name>A0ABW0IU34_9HYPH</name>
<feature type="region of interest" description="Disordered" evidence="1">
    <location>
        <begin position="103"/>
        <end position="125"/>
    </location>
</feature>
<dbReference type="EMBL" id="JBHSLW010000020">
    <property type="protein sequence ID" value="MFC5420784.1"/>
    <property type="molecule type" value="Genomic_DNA"/>
</dbReference>
<keyword evidence="2" id="KW-0812">Transmembrane</keyword>
<evidence type="ECO:0000256" key="2">
    <source>
        <dbReference type="SAM" id="Phobius"/>
    </source>
</evidence>
<feature type="transmembrane region" description="Helical" evidence="2">
    <location>
        <begin position="53"/>
        <end position="77"/>
    </location>
</feature>
<organism evidence="3 4">
    <name type="scientific">Bosea eneae</name>
    <dbReference type="NCBI Taxonomy" id="151454"/>
    <lineage>
        <taxon>Bacteria</taxon>
        <taxon>Pseudomonadati</taxon>
        <taxon>Pseudomonadota</taxon>
        <taxon>Alphaproteobacteria</taxon>
        <taxon>Hyphomicrobiales</taxon>
        <taxon>Boseaceae</taxon>
        <taxon>Bosea</taxon>
    </lineage>
</organism>
<gene>
    <name evidence="3" type="ORF">ACFPOB_14595</name>
</gene>
<evidence type="ECO:0000313" key="4">
    <source>
        <dbReference type="Proteomes" id="UP001596053"/>
    </source>
</evidence>
<comment type="caution">
    <text evidence="3">The sequence shown here is derived from an EMBL/GenBank/DDBJ whole genome shotgun (WGS) entry which is preliminary data.</text>
</comment>
<accession>A0ABW0IU34</accession>